<accession>A0A9D4HP77</accession>
<feature type="domain" description="C-type lectin" evidence="1">
    <location>
        <begin position="1"/>
        <end position="60"/>
    </location>
</feature>
<gene>
    <name evidence="2" type="ORF">DPMN_052311</name>
</gene>
<protein>
    <recommendedName>
        <fullName evidence="1">C-type lectin domain-containing protein</fullName>
    </recommendedName>
</protein>
<comment type="caution">
    <text evidence="2">The sequence shown here is derived from an EMBL/GenBank/DDBJ whole genome shotgun (WGS) entry which is preliminary data.</text>
</comment>
<dbReference type="AlphaFoldDB" id="A0A9D4HP77"/>
<proteinExistence type="predicted"/>
<dbReference type="InterPro" id="IPR016187">
    <property type="entry name" value="CTDL_fold"/>
</dbReference>
<dbReference type="Proteomes" id="UP000828390">
    <property type="component" value="Unassembled WGS sequence"/>
</dbReference>
<name>A0A9D4HP77_DREPO</name>
<dbReference type="SUPFAM" id="SSF56436">
    <property type="entry name" value="C-type lectin-like"/>
    <property type="match status" value="1"/>
</dbReference>
<reference evidence="2" key="2">
    <citation type="submission" date="2020-11" db="EMBL/GenBank/DDBJ databases">
        <authorList>
            <person name="McCartney M.A."/>
            <person name="Auch B."/>
            <person name="Kono T."/>
            <person name="Mallez S."/>
            <person name="Becker A."/>
            <person name="Gohl D.M."/>
            <person name="Silverstein K.A.T."/>
            <person name="Koren S."/>
            <person name="Bechman K.B."/>
            <person name="Herman A."/>
            <person name="Abrahante J.E."/>
            <person name="Garbe J."/>
        </authorList>
    </citation>
    <scope>NUCLEOTIDE SEQUENCE</scope>
    <source>
        <strain evidence="2">Duluth1</strain>
        <tissue evidence="2">Whole animal</tissue>
    </source>
</reference>
<dbReference type="InterPro" id="IPR016186">
    <property type="entry name" value="C-type_lectin-like/link_sf"/>
</dbReference>
<dbReference type="Gene3D" id="3.10.100.10">
    <property type="entry name" value="Mannose-Binding Protein A, subunit A"/>
    <property type="match status" value="1"/>
</dbReference>
<sequence length="72" mass="8100">MIVLVGKDLWINGQENDYGVWKYLDGTQIDVTFWIEGEPNGSGKCLRVVPGGGWRDHDCNLAMDISARNFDL</sequence>
<evidence type="ECO:0000313" key="2">
    <source>
        <dbReference type="EMBL" id="KAH3726444.1"/>
    </source>
</evidence>
<organism evidence="2 3">
    <name type="scientific">Dreissena polymorpha</name>
    <name type="common">Zebra mussel</name>
    <name type="synonym">Mytilus polymorpha</name>
    <dbReference type="NCBI Taxonomy" id="45954"/>
    <lineage>
        <taxon>Eukaryota</taxon>
        <taxon>Metazoa</taxon>
        <taxon>Spiralia</taxon>
        <taxon>Lophotrochozoa</taxon>
        <taxon>Mollusca</taxon>
        <taxon>Bivalvia</taxon>
        <taxon>Autobranchia</taxon>
        <taxon>Heteroconchia</taxon>
        <taxon>Euheterodonta</taxon>
        <taxon>Imparidentia</taxon>
        <taxon>Neoheterodontei</taxon>
        <taxon>Myida</taxon>
        <taxon>Dreissenoidea</taxon>
        <taxon>Dreissenidae</taxon>
        <taxon>Dreissena</taxon>
    </lineage>
</organism>
<dbReference type="PROSITE" id="PS50041">
    <property type="entry name" value="C_TYPE_LECTIN_2"/>
    <property type="match status" value="1"/>
</dbReference>
<evidence type="ECO:0000259" key="1">
    <source>
        <dbReference type="PROSITE" id="PS50041"/>
    </source>
</evidence>
<evidence type="ECO:0000313" key="3">
    <source>
        <dbReference type="Proteomes" id="UP000828390"/>
    </source>
</evidence>
<dbReference type="InterPro" id="IPR001304">
    <property type="entry name" value="C-type_lectin-like"/>
</dbReference>
<reference evidence="2" key="1">
    <citation type="journal article" date="2019" name="bioRxiv">
        <title>The Genome of the Zebra Mussel, Dreissena polymorpha: A Resource for Invasive Species Research.</title>
        <authorList>
            <person name="McCartney M.A."/>
            <person name="Auch B."/>
            <person name="Kono T."/>
            <person name="Mallez S."/>
            <person name="Zhang Y."/>
            <person name="Obille A."/>
            <person name="Becker A."/>
            <person name="Abrahante J.E."/>
            <person name="Garbe J."/>
            <person name="Badalamenti J.P."/>
            <person name="Herman A."/>
            <person name="Mangelson H."/>
            <person name="Liachko I."/>
            <person name="Sullivan S."/>
            <person name="Sone E.D."/>
            <person name="Koren S."/>
            <person name="Silverstein K.A.T."/>
            <person name="Beckman K.B."/>
            <person name="Gohl D.M."/>
        </authorList>
    </citation>
    <scope>NUCLEOTIDE SEQUENCE</scope>
    <source>
        <strain evidence="2">Duluth1</strain>
        <tissue evidence="2">Whole animal</tissue>
    </source>
</reference>
<keyword evidence="3" id="KW-1185">Reference proteome</keyword>
<dbReference type="EMBL" id="JAIWYP010000012">
    <property type="protein sequence ID" value="KAH3726444.1"/>
    <property type="molecule type" value="Genomic_DNA"/>
</dbReference>